<dbReference type="FunFam" id="1.25.40.420:FF:000001">
    <property type="entry name" value="Kelch-like family member 12"/>
    <property type="match status" value="1"/>
</dbReference>
<dbReference type="SMART" id="SM00875">
    <property type="entry name" value="BACK"/>
    <property type="match status" value="1"/>
</dbReference>
<proteinExistence type="predicted"/>
<feature type="region of interest" description="Disordered" evidence="3">
    <location>
        <begin position="1"/>
        <end position="21"/>
    </location>
</feature>
<dbReference type="GeneID" id="109465637"/>
<dbReference type="Gene3D" id="3.30.710.10">
    <property type="entry name" value="Potassium Channel Kv1.1, Chain A"/>
    <property type="match status" value="1"/>
</dbReference>
<dbReference type="SMART" id="SM00225">
    <property type="entry name" value="BTB"/>
    <property type="match status" value="1"/>
</dbReference>
<dbReference type="InterPro" id="IPR000210">
    <property type="entry name" value="BTB/POZ_dom"/>
</dbReference>
<dbReference type="Gene3D" id="1.25.40.420">
    <property type="match status" value="1"/>
</dbReference>
<feature type="compositionally biased region" description="Polar residues" evidence="3">
    <location>
        <begin position="8"/>
        <end position="17"/>
    </location>
</feature>
<accession>A0A6P4YIM8</accession>
<dbReference type="PANTHER" id="PTHR45632:SF30">
    <property type="entry name" value="BTB DOMAIN-CONTAINING PROTEIN"/>
    <property type="match status" value="1"/>
</dbReference>
<dbReference type="InterPro" id="IPR017096">
    <property type="entry name" value="BTB-kelch_protein"/>
</dbReference>
<name>A0A6P4YIM8_BRABE</name>
<keyword evidence="2" id="KW-0677">Repeat</keyword>
<dbReference type="PIRSF" id="PIRSF037037">
    <property type="entry name" value="Kelch-like_protein_gigaxonin"/>
    <property type="match status" value="1"/>
</dbReference>
<dbReference type="RefSeq" id="XP_019618567.1">
    <property type="nucleotide sequence ID" value="XM_019763008.1"/>
</dbReference>
<dbReference type="Pfam" id="PF00651">
    <property type="entry name" value="BTB"/>
    <property type="match status" value="1"/>
</dbReference>
<organism evidence="5 6">
    <name type="scientific">Branchiostoma belcheri</name>
    <name type="common">Amphioxus</name>
    <dbReference type="NCBI Taxonomy" id="7741"/>
    <lineage>
        <taxon>Eukaryota</taxon>
        <taxon>Metazoa</taxon>
        <taxon>Chordata</taxon>
        <taxon>Cephalochordata</taxon>
        <taxon>Leptocardii</taxon>
        <taxon>Amphioxiformes</taxon>
        <taxon>Branchiostomatidae</taxon>
        <taxon>Branchiostoma</taxon>
    </lineage>
</organism>
<dbReference type="AlphaFoldDB" id="A0A6P4YIM8"/>
<dbReference type="Gene3D" id="2.120.10.80">
    <property type="entry name" value="Kelch-type beta propeller"/>
    <property type="match status" value="1"/>
</dbReference>
<dbReference type="SUPFAM" id="SSF54695">
    <property type="entry name" value="POZ domain"/>
    <property type="match status" value="1"/>
</dbReference>
<dbReference type="KEGG" id="bbel:109465637"/>
<dbReference type="InterPro" id="IPR006652">
    <property type="entry name" value="Kelch_1"/>
</dbReference>
<evidence type="ECO:0000256" key="1">
    <source>
        <dbReference type="ARBA" id="ARBA00022441"/>
    </source>
</evidence>
<gene>
    <name evidence="6" type="primary">LOC109465637</name>
</gene>
<evidence type="ECO:0000259" key="4">
    <source>
        <dbReference type="PROSITE" id="PS50097"/>
    </source>
</evidence>
<dbReference type="InterPro" id="IPR011333">
    <property type="entry name" value="SKP1/BTB/POZ_sf"/>
</dbReference>
<dbReference type="OrthoDB" id="9978265at2759"/>
<evidence type="ECO:0000256" key="3">
    <source>
        <dbReference type="SAM" id="MobiDB-lite"/>
    </source>
</evidence>
<evidence type="ECO:0000256" key="2">
    <source>
        <dbReference type="ARBA" id="ARBA00022737"/>
    </source>
</evidence>
<sequence length="646" mass="73782">MEFHDQTCLWSGTNPSRSGMPMPFETKMNRMAEDEVSSEPVREFRTSDHPGNVLQSLKQLRDTGALCDIVLAVGSREIFAHRAVLASGSQYFASIYRSDYTETHAGRIELGSLDAEGVETVVQYIYTGVLRLTLGNVHVVLAAATHLDVPHLKDYCQQFLSDNVGLGTCLSVWAVADLYDMDQLKEQARKFILDNFAKIVMTEDVLELPVERLLELLIEDALFVDKEEDLFELVVRWTKYDVVNRRAAFPRLLASIRIQLMELEYVTNNMKSEPLLTEFPECLSFADEAVLYLTRPQLSKDSPPTRLHTRPRLGTLKDVIVVCGGQSEAVLEDGSRWTIANVPALAYIIDEDRWVDLKGSPPRNPVEMFYLADTIYVANKGNPDVRRDVSTHRYRFYSYNTKMEYGARWVLPQGMEIELPGVMSTMMRGGLLTAATPQNVFLLDTLGWDSNTRAHHRTMLYFDTFTKRWHQLPNLPDDLIIGYLKPLVITVGEDLYILNGTTVFKYNRSLGWTRDSFYSLPWHDEVTVLQTWLRANYSSVHHSTLPESSGDLMDITARTRRGFPEPALEGCSVCVYKKDIYVIGGLKDYFMVDTVYKYDCKEQQWREVCKLPTPRSCAMCCYARLPYKTIMHAKEHADVVNVQVKD</sequence>
<dbReference type="SUPFAM" id="SSF117281">
    <property type="entry name" value="Kelch motif"/>
    <property type="match status" value="1"/>
</dbReference>
<feature type="domain" description="BTB" evidence="4">
    <location>
        <begin position="67"/>
        <end position="134"/>
    </location>
</feature>
<dbReference type="PANTHER" id="PTHR45632">
    <property type="entry name" value="LD33804P"/>
    <property type="match status" value="1"/>
</dbReference>
<keyword evidence="1" id="KW-0880">Kelch repeat</keyword>
<dbReference type="Pfam" id="PF01344">
    <property type="entry name" value="Kelch_1"/>
    <property type="match status" value="1"/>
</dbReference>
<reference evidence="6" key="1">
    <citation type="submission" date="2025-08" db="UniProtKB">
        <authorList>
            <consortium name="RefSeq"/>
        </authorList>
    </citation>
    <scope>IDENTIFICATION</scope>
    <source>
        <tissue evidence="6">Gonad</tissue>
    </source>
</reference>
<evidence type="ECO:0000313" key="5">
    <source>
        <dbReference type="Proteomes" id="UP000515135"/>
    </source>
</evidence>
<protein>
    <submittedName>
        <fullName evidence="6">Kelch-like protein 11</fullName>
    </submittedName>
</protein>
<keyword evidence="5" id="KW-1185">Reference proteome</keyword>
<dbReference type="InterPro" id="IPR015915">
    <property type="entry name" value="Kelch-typ_b-propeller"/>
</dbReference>
<evidence type="ECO:0000313" key="6">
    <source>
        <dbReference type="RefSeq" id="XP_019618567.1"/>
    </source>
</evidence>
<dbReference type="Proteomes" id="UP000515135">
    <property type="component" value="Unplaced"/>
</dbReference>
<dbReference type="InterPro" id="IPR011705">
    <property type="entry name" value="BACK"/>
</dbReference>
<dbReference type="Pfam" id="PF07707">
    <property type="entry name" value="BACK"/>
    <property type="match status" value="1"/>
</dbReference>
<dbReference type="PROSITE" id="PS50097">
    <property type="entry name" value="BTB"/>
    <property type="match status" value="1"/>
</dbReference>